<reference evidence="2" key="1">
    <citation type="submission" date="2015-07" db="EMBL/GenBank/DDBJ databases">
        <title>Draft genome sequence of a Pseudoalteromonas rubra strain, OCN096, isolated from Kaneohe Bay, Oahu, Hawaii.</title>
        <authorList>
            <person name="Beurmann S."/>
            <person name="Ushijima B."/>
            <person name="Belcaid M."/>
            <person name="Callahan S.M."/>
            <person name="Aeby G.S."/>
        </authorList>
    </citation>
    <scope>NUCLEOTIDE SEQUENCE [LARGE SCALE GENOMIC DNA]</scope>
    <source>
        <strain evidence="2">OCN096</strain>
    </source>
</reference>
<dbReference type="PATRIC" id="fig|43658.6.peg.5725"/>
<proteinExistence type="predicted"/>
<gene>
    <name evidence="1" type="ORF">AC626_01900</name>
</gene>
<evidence type="ECO:0000313" key="2">
    <source>
        <dbReference type="Proteomes" id="UP000036850"/>
    </source>
</evidence>
<organism evidence="1 2">
    <name type="scientific">Pseudoalteromonas rubra</name>
    <dbReference type="NCBI Taxonomy" id="43658"/>
    <lineage>
        <taxon>Bacteria</taxon>
        <taxon>Pseudomonadati</taxon>
        <taxon>Pseudomonadota</taxon>
        <taxon>Gammaproteobacteria</taxon>
        <taxon>Alteromonadales</taxon>
        <taxon>Pseudoalteromonadaceae</taxon>
        <taxon>Pseudoalteromonas</taxon>
    </lineage>
</organism>
<dbReference type="AlphaFoldDB" id="A0A0L0EWU7"/>
<sequence length="128" mass="15045">MLTFKSTTYDPKVSVRVIRMEHVFIWRISTARHLLDICRHFYTHDFVFAYIFRHFYLVADCSRVPLFGNKLMGCVSVHFTGDDLSLINRVTNFASAVKFPSQVTMRVSHIKLGTMISVYNQRQFEPLY</sequence>
<comment type="caution">
    <text evidence="1">The sequence shown here is derived from an EMBL/GenBank/DDBJ whole genome shotgun (WGS) entry which is preliminary data.</text>
</comment>
<dbReference type="EMBL" id="LFZX01000007">
    <property type="protein sequence ID" value="KNC68902.1"/>
    <property type="molecule type" value="Genomic_DNA"/>
</dbReference>
<accession>A0A0L0EWU7</accession>
<protein>
    <submittedName>
        <fullName evidence="1">Uncharacterized protein</fullName>
    </submittedName>
</protein>
<evidence type="ECO:0000313" key="1">
    <source>
        <dbReference type="EMBL" id="KNC68902.1"/>
    </source>
</evidence>
<name>A0A0L0EWU7_9GAMM</name>
<dbReference type="Proteomes" id="UP000036850">
    <property type="component" value="Unassembled WGS sequence"/>
</dbReference>